<feature type="region of interest" description="Disordered" evidence="1">
    <location>
        <begin position="91"/>
        <end position="121"/>
    </location>
</feature>
<protein>
    <submittedName>
        <fullName evidence="2">Uncharacterized protein</fullName>
    </submittedName>
</protein>
<feature type="compositionally biased region" description="Basic and acidic residues" evidence="1">
    <location>
        <begin position="97"/>
        <end position="108"/>
    </location>
</feature>
<evidence type="ECO:0000313" key="2">
    <source>
        <dbReference type="EMBL" id="KAH7064692.1"/>
    </source>
</evidence>
<organism evidence="2 3">
    <name type="scientific">Macrophomina phaseolina</name>
    <dbReference type="NCBI Taxonomy" id="35725"/>
    <lineage>
        <taxon>Eukaryota</taxon>
        <taxon>Fungi</taxon>
        <taxon>Dikarya</taxon>
        <taxon>Ascomycota</taxon>
        <taxon>Pezizomycotina</taxon>
        <taxon>Dothideomycetes</taxon>
        <taxon>Dothideomycetes incertae sedis</taxon>
        <taxon>Botryosphaeriales</taxon>
        <taxon>Botryosphaeriaceae</taxon>
        <taxon>Macrophomina</taxon>
    </lineage>
</organism>
<dbReference type="Proteomes" id="UP000774617">
    <property type="component" value="Unassembled WGS sequence"/>
</dbReference>
<keyword evidence="3" id="KW-1185">Reference proteome</keyword>
<evidence type="ECO:0000313" key="3">
    <source>
        <dbReference type="Proteomes" id="UP000774617"/>
    </source>
</evidence>
<gene>
    <name evidence="2" type="ORF">B0J12DRAFT_7601</name>
</gene>
<dbReference type="EMBL" id="JAGTJR010000001">
    <property type="protein sequence ID" value="KAH7064692.1"/>
    <property type="molecule type" value="Genomic_DNA"/>
</dbReference>
<evidence type="ECO:0000256" key="1">
    <source>
        <dbReference type="SAM" id="MobiDB-lite"/>
    </source>
</evidence>
<feature type="compositionally biased region" description="Acidic residues" evidence="1">
    <location>
        <begin position="111"/>
        <end position="121"/>
    </location>
</feature>
<reference evidence="2 3" key="1">
    <citation type="journal article" date="2021" name="Nat. Commun.">
        <title>Genetic determinants of endophytism in the Arabidopsis root mycobiome.</title>
        <authorList>
            <person name="Mesny F."/>
            <person name="Miyauchi S."/>
            <person name="Thiergart T."/>
            <person name="Pickel B."/>
            <person name="Atanasova L."/>
            <person name="Karlsson M."/>
            <person name="Huettel B."/>
            <person name="Barry K.W."/>
            <person name="Haridas S."/>
            <person name="Chen C."/>
            <person name="Bauer D."/>
            <person name="Andreopoulos W."/>
            <person name="Pangilinan J."/>
            <person name="LaButti K."/>
            <person name="Riley R."/>
            <person name="Lipzen A."/>
            <person name="Clum A."/>
            <person name="Drula E."/>
            <person name="Henrissat B."/>
            <person name="Kohler A."/>
            <person name="Grigoriev I.V."/>
            <person name="Martin F.M."/>
            <person name="Hacquard S."/>
        </authorList>
    </citation>
    <scope>NUCLEOTIDE SEQUENCE [LARGE SCALE GENOMIC DNA]</scope>
    <source>
        <strain evidence="2 3">MPI-SDFR-AT-0080</strain>
    </source>
</reference>
<name>A0ABQ8GWH5_9PEZI</name>
<proteinExistence type="predicted"/>
<comment type="caution">
    <text evidence="2">The sequence shown here is derived from an EMBL/GenBank/DDBJ whole genome shotgun (WGS) entry which is preliminary data.</text>
</comment>
<accession>A0ABQ8GWH5</accession>
<sequence length="177" mass="19756">MLLTTTRWRWRGYVFAILPLIQLLRERRTRSSRILPPISTTPARNNGEGCDHLHPSGIRLSDLRICLDPHNSEPQWVADHLAIDAASTINNQSTCRSPRDPAAADRLEGSAVEEDADHEDTAEEWDMAEAWDTGEGPCTAAADLGDGDVSENGDEVKRKHEVTSSIMMIRRLYSEAH</sequence>